<feature type="transmembrane region" description="Helical" evidence="5">
    <location>
        <begin position="357"/>
        <end position="381"/>
    </location>
</feature>
<evidence type="ECO:0000256" key="2">
    <source>
        <dbReference type="ARBA" id="ARBA00022692"/>
    </source>
</evidence>
<dbReference type="Pfam" id="PF06813">
    <property type="entry name" value="Nodulin-like"/>
    <property type="match status" value="1"/>
</dbReference>
<dbReference type="GO" id="GO:0016020">
    <property type="term" value="C:membrane"/>
    <property type="evidence" value="ECO:0007669"/>
    <property type="project" value="UniProtKB-SubCell"/>
</dbReference>
<sequence length="618" mass="68519">MVEAEMRKMKKLSYQIVTGRWFMIFASCLIMSVSGATYMFGLYSNEVKSSLGYDQSTLNLISFFKDLGANLGIFSGLINELTPPWVILSIGAAMNFFGYFMVWLSVTGHIAIPHVWQMCLYFYIGANSQSFANTGALVTCVKSFPRSRGSVIGLLKGYVGLSGAIFTQLYHAFYGDDSKALILLIGYLPAVISFLFLPTVRILDIVPQRKELRVFYKLLYISLGVAAFLMLLIVLQNRLSFNRVQYIVDGIFVLLLLLLPLVVVFKEELNIFNNHNNNINHASSSSDFKVVTQVPSPASELSQLESQSQVVFKFQVQYLIRLVAPNSNSAISHGGTSCLSNIFKPPSRGEDYTILQALFSIDMLILFIATTFGVGGTLTALDNLGQIGKSLGYPKKSLTTFVSLVSIWNYLGRASSGFASEVFLKKYKFPRPLMLSLVMLLSCVGHLLIALGIPNSLYFASVIIGFCFGAIWPLMFAIISEIFGLKYYSTLYNFGAVASPVGSFILNVKVTGSLYDKEALKQLEMKGLERKVGQDLTCLGVQCYRLPFFIITASTLVACLVSFILVLRTREFYKGDIYKKFRVEIQTHEAEMGASKGENLAATTTANIDVSHNKDNVK</sequence>
<dbReference type="Pfam" id="PF23262">
    <property type="entry name" value="NFD4_C"/>
    <property type="match status" value="1"/>
</dbReference>
<dbReference type="InterPro" id="IPR036259">
    <property type="entry name" value="MFS_trans_sf"/>
</dbReference>
<dbReference type="PANTHER" id="PTHR21576:SF122">
    <property type="entry name" value="MFS TRANSPORTER"/>
    <property type="match status" value="1"/>
</dbReference>
<evidence type="ECO:0000256" key="4">
    <source>
        <dbReference type="ARBA" id="ARBA00023136"/>
    </source>
</evidence>
<feature type="transmembrane region" description="Helical" evidence="5">
    <location>
        <begin position="215"/>
        <end position="234"/>
    </location>
</feature>
<dbReference type="InterPro" id="IPR010658">
    <property type="entry name" value="Nodulin-like"/>
</dbReference>
<gene>
    <name evidence="8" type="ORF">Ahy_A02g005525</name>
</gene>
<dbReference type="SUPFAM" id="SSF103473">
    <property type="entry name" value="MFS general substrate transporter"/>
    <property type="match status" value="1"/>
</dbReference>
<comment type="caution">
    <text evidence="8">The sequence shown here is derived from an EMBL/GenBank/DDBJ whole genome shotgun (WGS) entry which is preliminary data.</text>
</comment>
<dbReference type="Gene3D" id="1.20.1250.20">
    <property type="entry name" value="MFS general substrate transporter like domains"/>
    <property type="match status" value="1"/>
</dbReference>
<feature type="transmembrane region" description="Helical" evidence="5">
    <location>
        <begin position="246"/>
        <end position="265"/>
    </location>
</feature>
<feature type="transmembrane region" description="Helical" evidence="5">
    <location>
        <begin position="180"/>
        <end position="203"/>
    </location>
</feature>
<dbReference type="AlphaFoldDB" id="A0A445E7D4"/>
<feature type="domain" description="NFD4 C-terminal" evidence="7">
    <location>
        <begin position="358"/>
        <end position="573"/>
    </location>
</feature>
<dbReference type="InterPro" id="IPR056555">
    <property type="entry name" value="NFD4_C"/>
</dbReference>
<keyword evidence="3 5" id="KW-1133">Transmembrane helix</keyword>
<feature type="transmembrane region" description="Helical" evidence="5">
    <location>
        <begin position="153"/>
        <end position="174"/>
    </location>
</feature>
<keyword evidence="2 5" id="KW-0812">Transmembrane</keyword>
<feature type="domain" description="Nodulin-like" evidence="6">
    <location>
        <begin position="20"/>
        <end position="265"/>
    </location>
</feature>
<feature type="transmembrane region" description="Helical" evidence="5">
    <location>
        <begin position="85"/>
        <end position="108"/>
    </location>
</feature>
<keyword evidence="4 5" id="KW-0472">Membrane</keyword>
<evidence type="ECO:0000313" key="9">
    <source>
        <dbReference type="Proteomes" id="UP000289738"/>
    </source>
</evidence>
<feature type="transmembrane region" description="Helical" evidence="5">
    <location>
        <begin position="21"/>
        <end position="40"/>
    </location>
</feature>
<organism evidence="8 9">
    <name type="scientific">Arachis hypogaea</name>
    <name type="common">Peanut</name>
    <dbReference type="NCBI Taxonomy" id="3818"/>
    <lineage>
        <taxon>Eukaryota</taxon>
        <taxon>Viridiplantae</taxon>
        <taxon>Streptophyta</taxon>
        <taxon>Embryophyta</taxon>
        <taxon>Tracheophyta</taxon>
        <taxon>Spermatophyta</taxon>
        <taxon>Magnoliopsida</taxon>
        <taxon>eudicotyledons</taxon>
        <taxon>Gunneridae</taxon>
        <taxon>Pentapetalae</taxon>
        <taxon>rosids</taxon>
        <taxon>fabids</taxon>
        <taxon>Fabales</taxon>
        <taxon>Fabaceae</taxon>
        <taxon>Papilionoideae</taxon>
        <taxon>50 kb inversion clade</taxon>
        <taxon>dalbergioids sensu lato</taxon>
        <taxon>Dalbergieae</taxon>
        <taxon>Pterocarpus clade</taxon>
        <taxon>Arachis</taxon>
    </lineage>
</organism>
<proteinExistence type="predicted"/>
<evidence type="ECO:0000256" key="5">
    <source>
        <dbReference type="SAM" id="Phobius"/>
    </source>
</evidence>
<comment type="subcellular location">
    <subcellularLocation>
        <location evidence="1">Membrane</location>
        <topology evidence="1">Multi-pass membrane protein</topology>
    </subcellularLocation>
</comment>
<accession>A0A445E7D4</accession>
<dbReference type="CDD" id="cd17354">
    <property type="entry name" value="MFS_Mch1p_like"/>
    <property type="match status" value="1"/>
</dbReference>
<name>A0A445E7D4_ARAHY</name>
<feature type="transmembrane region" description="Helical" evidence="5">
    <location>
        <begin position="546"/>
        <end position="567"/>
    </location>
</feature>
<keyword evidence="9" id="KW-1185">Reference proteome</keyword>
<evidence type="ECO:0000313" key="8">
    <source>
        <dbReference type="EMBL" id="RYR71243.1"/>
    </source>
</evidence>
<evidence type="ECO:0000256" key="3">
    <source>
        <dbReference type="ARBA" id="ARBA00022989"/>
    </source>
</evidence>
<dbReference type="Proteomes" id="UP000289738">
    <property type="component" value="Chromosome A02"/>
</dbReference>
<feature type="transmembrane region" description="Helical" evidence="5">
    <location>
        <begin position="432"/>
        <end position="451"/>
    </location>
</feature>
<evidence type="ECO:0000259" key="7">
    <source>
        <dbReference type="Pfam" id="PF23262"/>
    </source>
</evidence>
<protein>
    <submittedName>
        <fullName evidence="8">Uncharacterized protein</fullName>
    </submittedName>
</protein>
<dbReference type="EMBL" id="SDMP01000002">
    <property type="protein sequence ID" value="RYR71243.1"/>
    <property type="molecule type" value="Genomic_DNA"/>
</dbReference>
<feature type="transmembrane region" description="Helical" evidence="5">
    <location>
        <begin position="457"/>
        <end position="479"/>
    </location>
</feature>
<dbReference type="PANTHER" id="PTHR21576">
    <property type="entry name" value="UNCHARACTERIZED NODULIN-LIKE PROTEIN"/>
    <property type="match status" value="1"/>
</dbReference>
<dbReference type="STRING" id="3818.A0A445E7D4"/>
<evidence type="ECO:0000259" key="6">
    <source>
        <dbReference type="Pfam" id="PF06813"/>
    </source>
</evidence>
<evidence type="ECO:0000256" key="1">
    <source>
        <dbReference type="ARBA" id="ARBA00004141"/>
    </source>
</evidence>
<reference evidence="8 9" key="1">
    <citation type="submission" date="2019-01" db="EMBL/GenBank/DDBJ databases">
        <title>Sequencing of cultivated peanut Arachis hypogaea provides insights into genome evolution and oil improvement.</title>
        <authorList>
            <person name="Chen X."/>
        </authorList>
    </citation>
    <scope>NUCLEOTIDE SEQUENCE [LARGE SCALE GENOMIC DNA]</scope>
    <source>
        <strain evidence="9">cv. Fuhuasheng</strain>
        <tissue evidence="8">Leaves</tissue>
    </source>
</reference>